<keyword evidence="4" id="KW-0805">Transcription regulation</keyword>
<evidence type="ECO:0000256" key="9">
    <source>
        <dbReference type="ARBA" id="ARBA00031964"/>
    </source>
</evidence>
<sequence length="198" mass="20544">MAAPLGGMFSGQPPGAPPPPPGLPGQASLLQAAPGASRSSPSTLVDELESSFEACFASLVSQDYVNGTDQEEIRTGCLGTAERAAAERRPGPEAPDQAAALAAGAGGHQRAAQEARRHPAGLPGLPRAGVGQHPRASEAELRKSRRKGRFSAAWHFGRTPPESGAVSAARSRLKRSRFSNEKKIGFHQVSYLPAPGVL</sequence>
<evidence type="ECO:0000256" key="6">
    <source>
        <dbReference type="ARBA" id="ARBA00023159"/>
    </source>
</evidence>
<keyword evidence="6" id="KW-0010">Activator</keyword>
<comment type="caution">
    <text evidence="11">The sequence shown here is derived from an EMBL/GenBank/DDBJ whole genome shotgun (WGS) entry which is preliminary data.</text>
</comment>
<keyword evidence="8" id="KW-0539">Nucleus</keyword>
<feature type="compositionally biased region" description="Low complexity" evidence="10">
    <location>
        <begin position="94"/>
        <end position="110"/>
    </location>
</feature>
<dbReference type="Proteomes" id="UP000527355">
    <property type="component" value="Unassembled WGS sequence"/>
</dbReference>
<keyword evidence="7" id="KW-0804">Transcription</keyword>
<feature type="compositionally biased region" description="Pro residues" evidence="10">
    <location>
        <begin position="14"/>
        <end position="23"/>
    </location>
</feature>
<comment type="similarity">
    <text evidence="2">Belongs to the Mediator complex subunit 28 family.</text>
</comment>
<feature type="region of interest" description="Disordered" evidence="10">
    <location>
        <begin position="78"/>
        <end position="168"/>
    </location>
</feature>
<evidence type="ECO:0000256" key="10">
    <source>
        <dbReference type="SAM" id="MobiDB-lite"/>
    </source>
</evidence>
<name>A0A7J8ANT4_MYOMY</name>
<evidence type="ECO:0000256" key="3">
    <source>
        <dbReference type="ARBA" id="ARBA00019683"/>
    </source>
</evidence>
<evidence type="ECO:0000256" key="4">
    <source>
        <dbReference type="ARBA" id="ARBA00023015"/>
    </source>
</evidence>
<dbReference type="VEuPathDB" id="HostDB:GeneID_118667078"/>
<gene>
    <name evidence="11" type="ORF">mMyoMyo1_012938</name>
</gene>
<dbReference type="GO" id="GO:0016592">
    <property type="term" value="C:mediator complex"/>
    <property type="evidence" value="ECO:0007669"/>
    <property type="project" value="TreeGrafter"/>
</dbReference>
<evidence type="ECO:0000256" key="2">
    <source>
        <dbReference type="ARBA" id="ARBA00005571"/>
    </source>
</evidence>
<dbReference type="AlphaFoldDB" id="A0A7J8ANT4"/>
<feature type="region of interest" description="Disordered" evidence="10">
    <location>
        <begin position="1"/>
        <end position="45"/>
    </location>
</feature>
<keyword evidence="12" id="KW-1185">Reference proteome</keyword>
<evidence type="ECO:0000313" key="11">
    <source>
        <dbReference type="EMBL" id="KAF6387899.1"/>
    </source>
</evidence>
<accession>A0A7J8ANT4</accession>
<organism evidence="11 12">
    <name type="scientific">Myotis myotis</name>
    <name type="common">Greater mouse-eared bat</name>
    <name type="synonym">Vespertilio myotis</name>
    <dbReference type="NCBI Taxonomy" id="51298"/>
    <lineage>
        <taxon>Eukaryota</taxon>
        <taxon>Metazoa</taxon>
        <taxon>Chordata</taxon>
        <taxon>Craniata</taxon>
        <taxon>Vertebrata</taxon>
        <taxon>Euteleostomi</taxon>
        <taxon>Mammalia</taxon>
        <taxon>Eutheria</taxon>
        <taxon>Laurasiatheria</taxon>
        <taxon>Chiroptera</taxon>
        <taxon>Yangochiroptera</taxon>
        <taxon>Vespertilionidae</taxon>
        <taxon>Myotis</taxon>
    </lineage>
</organism>
<evidence type="ECO:0000256" key="5">
    <source>
        <dbReference type="ARBA" id="ARBA00023054"/>
    </source>
</evidence>
<reference evidence="11 12" key="1">
    <citation type="journal article" date="2020" name="Nature">
        <title>Six reference-quality genomes reveal evolution of bat adaptations.</title>
        <authorList>
            <person name="Jebb D."/>
            <person name="Huang Z."/>
            <person name="Pippel M."/>
            <person name="Hughes G.M."/>
            <person name="Lavrichenko K."/>
            <person name="Devanna P."/>
            <person name="Winkler S."/>
            <person name="Jermiin L.S."/>
            <person name="Skirmuntt E.C."/>
            <person name="Katzourakis A."/>
            <person name="Burkitt-Gray L."/>
            <person name="Ray D.A."/>
            <person name="Sullivan K.A.M."/>
            <person name="Roscito J.G."/>
            <person name="Kirilenko B.M."/>
            <person name="Davalos L.M."/>
            <person name="Corthals A.P."/>
            <person name="Power M.L."/>
            <person name="Jones G."/>
            <person name="Ransome R.D."/>
            <person name="Dechmann D.K.N."/>
            <person name="Locatelli A.G."/>
            <person name="Puechmaille S.J."/>
            <person name="Fedrigo O."/>
            <person name="Jarvis E.D."/>
            <person name="Hiller M."/>
            <person name="Vernes S.C."/>
            <person name="Myers E.W."/>
            <person name="Teeling E.C."/>
        </authorList>
    </citation>
    <scope>NUCLEOTIDE SEQUENCE [LARGE SCALE GENOMIC DNA]</scope>
    <source>
        <strain evidence="11">MMyoMyo1</strain>
        <tissue evidence="11">Flight muscle</tissue>
    </source>
</reference>
<evidence type="ECO:0000256" key="7">
    <source>
        <dbReference type="ARBA" id="ARBA00023163"/>
    </source>
</evidence>
<dbReference type="EMBL" id="JABWUV010000001">
    <property type="protein sequence ID" value="KAF6387899.1"/>
    <property type="molecule type" value="Genomic_DNA"/>
</dbReference>
<proteinExistence type="inferred from homology"/>
<dbReference type="PANTHER" id="PTHR13512:SF2">
    <property type="entry name" value="MEDIATOR OF RNA POLYMERASE II TRANSCRIPTION SUBUNIT 28"/>
    <property type="match status" value="1"/>
</dbReference>
<dbReference type="PANTHER" id="PTHR13512">
    <property type="entry name" value="MEDIATOR COMPLEX SUBUNIT 28"/>
    <property type="match status" value="1"/>
</dbReference>
<keyword evidence="5" id="KW-0175">Coiled coil</keyword>
<evidence type="ECO:0000256" key="8">
    <source>
        <dbReference type="ARBA" id="ARBA00023242"/>
    </source>
</evidence>
<comment type="subcellular location">
    <subcellularLocation>
        <location evidence="1">Nucleus</location>
    </subcellularLocation>
</comment>
<evidence type="ECO:0000313" key="12">
    <source>
        <dbReference type="Proteomes" id="UP000527355"/>
    </source>
</evidence>
<dbReference type="InterPro" id="IPR021640">
    <property type="entry name" value="Mediator_Med28"/>
</dbReference>
<protein>
    <recommendedName>
        <fullName evidence="3">Mediator of RNA polymerase II transcription subunit 28</fullName>
    </recommendedName>
    <alternativeName>
        <fullName evidence="9">Mediator complex subunit 28</fullName>
    </alternativeName>
</protein>
<evidence type="ECO:0000256" key="1">
    <source>
        <dbReference type="ARBA" id="ARBA00004123"/>
    </source>
</evidence>